<dbReference type="Proteomes" id="UP000178615">
    <property type="component" value="Unassembled WGS sequence"/>
</dbReference>
<evidence type="ECO:0000313" key="1">
    <source>
        <dbReference type="EMBL" id="OGC45273.1"/>
    </source>
</evidence>
<name>A0A1F4UM41_UNCKA</name>
<proteinExistence type="predicted"/>
<protein>
    <submittedName>
        <fullName evidence="1">Uncharacterized protein</fullName>
    </submittedName>
</protein>
<dbReference type="AlphaFoldDB" id="A0A1F4UM41"/>
<accession>A0A1F4UM41</accession>
<organism evidence="1 2">
    <name type="scientific">candidate division WWE3 bacterium RBG_19FT_COMBO_34_6</name>
    <dbReference type="NCBI Taxonomy" id="1802612"/>
    <lineage>
        <taxon>Bacteria</taxon>
        <taxon>Katanobacteria</taxon>
    </lineage>
</organism>
<reference evidence="1 2" key="1">
    <citation type="journal article" date="2016" name="Nat. Commun.">
        <title>Thousands of microbial genomes shed light on interconnected biogeochemical processes in an aquifer system.</title>
        <authorList>
            <person name="Anantharaman K."/>
            <person name="Brown C.T."/>
            <person name="Hug L.A."/>
            <person name="Sharon I."/>
            <person name="Castelle C.J."/>
            <person name="Probst A.J."/>
            <person name="Thomas B.C."/>
            <person name="Singh A."/>
            <person name="Wilkins M.J."/>
            <person name="Karaoz U."/>
            <person name="Brodie E.L."/>
            <person name="Williams K.H."/>
            <person name="Hubbard S.S."/>
            <person name="Banfield J.F."/>
        </authorList>
    </citation>
    <scope>NUCLEOTIDE SEQUENCE [LARGE SCALE GENOMIC DNA]</scope>
</reference>
<comment type="caution">
    <text evidence="1">The sequence shown here is derived from an EMBL/GenBank/DDBJ whole genome shotgun (WGS) entry which is preliminary data.</text>
</comment>
<gene>
    <name evidence="1" type="ORF">A2V49_01590</name>
</gene>
<dbReference type="EMBL" id="MEUV01000045">
    <property type="protein sequence ID" value="OGC45273.1"/>
    <property type="molecule type" value="Genomic_DNA"/>
</dbReference>
<sequence length="123" mass="13551">MPDVLIFVPRKLEEQVQEMMSKLGLALREATAIALKDVQPHQVAVMAISFFASDNATSMQILGIASASPTRLEKLETWRDELAKAWVAFSKDKGIPWKADVDAWSTMPAGKWIPATPEALEGL</sequence>
<evidence type="ECO:0000313" key="2">
    <source>
        <dbReference type="Proteomes" id="UP000178615"/>
    </source>
</evidence>